<feature type="compositionally biased region" description="Polar residues" evidence="1">
    <location>
        <begin position="1"/>
        <end position="11"/>
    </location>
</feature>
<keyword evidence="4" id="KW-1185">Reference proteome</keyword>
<dbReference type="RefSeq" id="WP_090477536.1">
    <property type="nucleotide sequence ID" value="NZ_LT629710.1"/>
</dbReference>
<gene>
    <name evidence="3" type="ORF">SAMN04515671_3252</name>
</gene>
<feature type="transmembrane region" description="Helical" evidence="2">
    <location>
        <begin position="52"/>
        <end position="69"/>
    </location>
</feature>
<dbReference type="EMBL" id="LT629710">
    <property type="protein sequence ID" value="SDP20690.1"/>
    <property type="molecule type" value="Genomic_DNA"/>
</dbReference>
<feature type="compositionally biased region" description="Low complexity" evidence="1">
    <location>
        <begin position="15"/>
        <end position="25"/>
    </location>
</feature>
<keyword evidence="2" id="KW-1133">Transmembrane helix</keyword>
<dbReference type="OrthoDB" id="4775109at2"/>
<feature type="transmembrane region" description="Helical" evidence="2">
    <location>
        <begin position="123"/>
        <end position="142"/>
    </location>
</feature>
<feature type="transmembrane region" description="Helical" evidence="2">
    <location>
        <begin position="81"/>
        <end position="103"/>
    </location>
</feature>
<dbReference type="Proteomes" id="UP000198741">
    <property type="component" value="Chromosome I"/>
</dbReference>
<feature type="transmembrane region" description="Helical" evidence="2">
    <location>
        <begin position="148"/>
        <end position="167"/>
    </location>
</feature>
<evidence type="ECO:0000256" key="1">
    <source>
        <dbReference type="SAM" id="MobiDB-lite"/>
    </source>
</evidence>
<keyword evidence="2" id="KW-0812">Transmembrane</keyword>
<name>A0A1H0QU07_9ACTN</name>
<feature type="transmembrane region" description="Helical" evidence="2">
    <location>
        <begin position="179"/>
        <end position="198"/>
    </location>
</feature>
<dbReference type="STRING" id="1090615.SAMN04515671_3252"/>
<keyword evidence="2" id="KW-0472">Membrane</keyword>
<feature type="region of interest" description="Disordered" evidence="1">
    <location>
        <begin position="1"/>
        <end position="25"/>
    </location>
</feature>
<evidence type="ECO:0000313" key="4">
    <source>
        <dbReference type="Proteomes" id="UP000198741"/>
    </source>
</evidence>
<organism evidence="3 4">
    <name type="scientific">Nakamurella panacisegetis</name>
    <dbReference type="NCBI Taxonomy" id="1090615"/>
    <lineage>
        <taxon>Bacteria</taxon>
        <taxon>Bacillati</taxon>
        <taxon>Actinomycetota</taxon>
        <taxon>Actinomycetes</taxon>
        <taxon>Nakamurellales</taxon>
        <taxon>Nakamurellaceae</taxon>
        <taxon>Nakamurella</taxon>
    </lineage>
</organism>
<evidence type="ECO:0000256" key="2">
    <source>
        <dbReference type="SAM" id="Phobius"/>
    </source>
</evidence>
<evidence type="ECO:0000313" key="3">
    <source>
        <dbReference type="EMBL" id="SDP20690.1"/>
    </source>
</evidence>
<accession>A0A1H0QU07</accession>
<protein>
    <submittedName>
        <fullName evidence="3">Uncharacterized protein</fullName>
    </submittedName>
</protein>
<sequence>MNWTAHSSSSPAPRPGTSDAPDAAGATADGVPVGVTVGVTQELAASALRERIYGSIACLSTLLVITGYTPLEHPWEKALDVLIAAGGLYSASVLSEFVAHLGVHRVTPDGKDLRHMLWASGQIMAASALPLALLALAGLNAVRLHTAVWVGVWVLVAEMGLFALLAVRHTALKWWGRALLVVILLALGLGVVVLKTLAH</sequence>
<dbReference type="AlphaFoldDB" id="A0A1H0QU07"/>
<proteinExistence type="predicted"/>
<reference evidence="3 4" key="1">
    <citation type="submission" date="2016-10" db="EMBL/GenBank/DDBJ databases">
        <authorList>
            <person name="de Groot N.N."/>
        </authorList>
    </citation>
    <scope>NUCLEOTIDE SEQUENCE [LARGE SCALE GENOMIC DNA]</scope>
    <source>
        <strain evidence="4">P4-7,KCTC 19426,CECT 7604</strain>
    </source>
</reference>